<feature type="region of interest" description="Disordered" evidence="7">
    <location>
        <begin position="1085"/>
        <end position="1125"/>
    </location>
</feature>
<dbReference type="Gene3D" id="1.20.120.1110">
    <property type="entry name" value="TAFH/NHR1 domain"/>
    <property type="match status" value="1"/>
</dbReference>
<accession>A0A6P9AK57</accession>
<dbReference type="FunFam" id="1.20.120.1110:FF:000004">
    <property type="entry name" value="TBP-associated factor 4, isoform F"/>
    <property type="match status" value="1"/>
</dbReference>
<evidence type="ECO:0000313" key="10">
    <source>
        <dbReference type="RefSeq" id="XP_034255836.1"/>
    </source>
</evidence>
<dbReference type="InterPro" id="IPR003894">
    <property type="entry name" value="TAFH_NHR1"/>
</dbReference>
<feature type="domain" description="TAFH" evidence="8">
    <location>
        <begin position="466"/>
        <end position="562"/>
    </location>
</feature>
<dbReference type="GO" id="GO:0003677">
    <property type="term" value="F:DNA binding"/>
    <property type="evidence" value="ECO:0007669"/>
    <property type="project" value="TreeGrafter"/>
</dbReference>
<dbReference type="OrthoDB" id="21060at2759"/>
<dbReference type="PROSITE" id="PS51119">
    <property type="entry name" value="TAFH"/>
    <property type="match status" value="1"/>
</dbReference>
<evidence type="ECO:0000256" key="5">
    <source>
        <dbReference type="ARBA" id="ARBA00023242"/>
    </source>
</evidence>
<proteinExistence type="inferred from homology"/>
<keyword evidence="9" id="KW-1185">Reference proteome</keyword>
<evidence type="ECO:0000256" key="7">
    <source>
        <dbReference type="SAM" id="MobiDB-lite"/>
    </source>
</evidence>
<dbReference type="GO" id="GO:0005669">
    <property type="term" value="C:transcription factor TFIID complex"/>
    <property type="evidence" value="ECO:0007669"/>
    <property type="project" value="InterPro"/>
</dbReference>
<dbReference type="InterPro" id="IPR009072">
    <property type="entry name" value="Histone-fold"/>
</dbReference>
<evidence type="ECO:0000313" key="9">
    <source>
        <dbReference type="Proteomes" id="UP000515158"/>
    </source>
</evidence>
<dbReference type="InterPro" id="IPR045144">
    <property type="entry name" value="TAF4"/>
</dbReference>
<feature type="compositionally biased region" description="Low complexity" evidence="7">
    <location>
        <begin position="1100"/>
        <end position="1116"/>
    </location>
</feature>
<dbReference type="PANTHER" id="PTHR15138">
    <property type="entry name" value="TRANSCRIPTION INITIATION FACTOR TFIID SUBUNIT 4"/>
    <property type="match status" value="1"/>
</dbReference>
<comment type="subcellular location">
    <subcellularLocation>
        <location evidence="1">Nucleus</location>
    </subcellularLocation>
</comment>
<dbReference type="Proteomes" id="UP000515158">
    <property type="component" value="Unplaced"/>
</dbReference>
<evidence type="ECO:0000256" key="4">
    <source>
        <dbReference type="ARBA" id="ARBA00023163"/>
    </source>
</evidence>
<evidence type="ECO:0000259" key="8">
    <source>
        <dbReference type="PROSITE" id="PS51119"/>
    </source>
</evidence>
<dbReference type="CTD" id="6874"/>
<dbReference type="InterPro" id="IPR007900">
    <property type="entry name" value="TAF4_C"/>
</dbReference>
<dbReference type="AlphaFoldDB" id="A0A6P9AK57"/>
<dbReference type="FunFam" id="1.10.20.10:FF:000015">
    <property type="entry name" value="Transcription initiation factor TFIID subunit 4B"/>
    <property type="match status" value="1"/>
</dbReference>
<keyword evidence="3" id="KW-0805">Transcription regulation</keyword>
<dbReference type="CDD" id="cd08045">
    <property type="entry name" value="HFD_TAF4"/>
    <property type="match status" value="1"/>
</dbReference>
<dbReference type="Gene3D" id="1.10.20.10">
    <property type="entry name" value="Histone, subunit A"/>
    <property type="match status" value="1"/>
</dbReference>
<dbReference type="KEGG" id="tpal:117653920"/>
<dbReference type="GO" id="GO:0006367">
    <property type="term" value="P:transcription initiation at RNA polymerase II promoter"/>
    <property type="evidence" value="ECO:0007669"/>
    <property type="project" value="TreeGrafter"/>
</dbReference>
<evidence type="ECO:0000256" key="1">
    <source>
        <dbReference type="ARBA" id="ARBA00004123"/>
    </source>
</evidence>
<evidence type="ECO:0000256" key="3">
    <source>
        <dbReference type="ARBA" id="ARBA00023015"/>
    </source>
</evidence>
<dbReference type="Pfam" id="PF07531">
    <property type="entry name" value="TAFH"/>
    <property type="match status" value="1"/>
</dbReference>
<dbReference type="InterPro" id="IPR037249">
    <property type="entry name" value="TAFH/NHR1_dom_sf"/>
</dbReference>
<comment type="similarity">
    <text evidence="2">Belongs to the TAF4 family.</text>
</comment>
<evidence type="ECO:0000256" key="2">
    <source>
        <dbReference type="ARBA" id="ARBA00006178"/>
    </source>
</evidence>
<dbReference type="GeneID" id="117653920"/>
<dbReference type="PANTHER" id="PTHR15138:SF14">
    <property type="entry name" value="TRANSCRIPTION INITIATION FACTOR TFIID SUBUNIT 4"/>
    <property type="match status" value="1"/>
</dbReference>
<dbReference type="SUPFAM" id="SSF47113">
    <property type="entry name" value="Histone-fold"/>
    <property type="match status" value="1"/>
</dbReference>
<keyword evidence="6" id="KW-0175">Coiled coil</keyword>
<dbReference type="GO" id="GO:0046982">
    <property type="term" value="F:protein heterodimerization activity"/>
    <property type="evidence" value="ECO:0007669"/>
    <property type="project" value="InterPro"/>
</dbReference>
<dbReference type="GO" id="GO:0016251">
    <property type="term" value="F:RNA polymerase II general transcription initiation factor activity"/>
    <property type="evidence" value="ECO:0007669"/>
    <property type="project" value="TreeGrafter"/>
</dbReference>
<dbReference type="Pfam" id="PF05236">
    <property type="entry name" value="TAF4"/>
    <property type="match status" value="1"/>
</dbReference>
<keyword evidence="4" id="KW-0804">Transcription</keyword>
<organism evidence="10">
    <name type="scientific">Thrips palmi</name>
    <name type="common">Melon thrips</name>
    <dbReference type="NCBI Taxonomy" id="161013"/>
    <lineage>
        <taxon>Eukaryota</taxon>
        <taxon>Metazoa</taxon>
        <taxon>Ecdysozoa</taxon>
        <taxon>Arthropoda</taxon>
        <taxon>Hexapoda</taxon>
        <taxon>Insecta</taxon>
        <taxon>Pterygota</taxon>
        <taxon>Neoptera</taxon>
        <taxon>Paraneoptera</taxon>
        <taxon>Thysanoptera</taxon>
        <taxon>Terebrantia</taxon>
        <taxon>Thripoidea</taxon>
        <taxon>Thripidae</taxon>
        <taxon>Thrips</taxon>
    </lineage>
</organism>
<sequence>MASANFLEEALSTDVDDSAVSAIVGSLENNSVTSAVSASSASATFTGGIKNHVNSAVSNGAPVSSEKHSPSPVAGAVNNIILNDASQTNTIQTSNLGQIKVIASVPGEVTSRPTFVNQVTTSSIGLTQTTLANLSKGQEPVRILVPTSSQTAGGMNINNARLPLTTQHVGALQNGSVALTSLPSQTVVNPTTTVVSQNQLSTSANVIKQIPQTIGVINALDPTKAGASTVVLKASGNQLATTASIASAVMPVPMSVNSSAPMTATSINSVVTGSTVTTSGTSVMTLSKPLTQSVTAIGSQGNLLSGNVQILNVNALRQTTPGMVPPKGPLRVVSGTPIRAAGGVQGITLQALQSLPGTQNLLIKTENGFQLVRVGPGTGTATATALGAGSHGNATQTLRLQSFPGLSSVALTASTSGTTATVNSITTQVPVPALSTPTTAATVVTSAVPVAVTQAAPPAQPRPAQVDTTKEKCRKFLANLLELSSREPKSVERNVRSLIQELVDCKVEPEEFCERLERLLNASPQPCLIGFLKKSLPLLRQAMVTKELVIEGIRPPPANVMYSTVTSAVTTPVVSCPPLQATQIRPAGLTTQTVRVVTPVNATNAASIVGGMQGPRHVTVQHRLVTPLQFVSPALAGNKMFSHSVMTSQVPITTSASGIVTQPVATSVVTSQPSPVASPIPASSIATVPVTMSAQVLCRPGTPGTLQLQPRAIMPIKQVAAMRPQTRPLSPVIRTPTPIRVTTPLNKATIVSKAPPKLTAAQQRMQAKGMVTIGTAGIAPDLVNSGSVSTVLTMSTAAAAHSVNSSIAAPIVSSVTSLAGVGASAMGVTPVVSAPMSSGTPTTVISSLATTATTVFAPGSQISRTISKEKDKKPVGVTPATAAAATAAAAAAAAASSSYTGDDDINDVAAMGGVNIIEETQRILGSTDFVGTQIRSCKDDIFLHSPTLQQKIRNIAIEQGLDEPTADVAALISHAAQERLKNFVEKLAVIAEHRMDIIKLDPRYEVSQDVKGQLKFLEELDRMERKRNEEKERELLLRAAKSRSKSEDPEQAKLKAKAKEMQRAEMEEVRQREANMTALQAIGPRKKPRLDGSLNDGSVTTPGNGATTTSNGTASGRPQLPSRPRVKRVNIRDLVFLLEQEKESCRSTFLYKAYLK</sequence>
<dbReference type="FunCoup" id="A0A6P9AK57">
    <property type="interactions" value="2120"/>
</dbReference>
<feature type="coiled-coil region" evidence="6">
    <location>
        <begin position="1013"/>
        <end position="1040"/>
    </location>
</feature>
<dbReference type="RefSeq" id="XP_034255836.1">
    <property type="nucleotide sequence ID" value="XM_034399945.1"/>
</dbReference>
<reference evidence="10" key="1">
    <citation type="submission" date="2025-08" db="UniProtKB">
        <authorList>
            <consortium name="RefSeq"/>
        </authorList>
    </citation>
    <scope>IDENTIFICATION</scope>
    <source>
        <tissue evidence="10">Total insect</tissue>
    </source>
</reference>
<dbReference type="SMART" id="SM00549">
    <property type="entry name" value="TAFH"/>
    <property type="match status" value="1"/>
</dbReference>
<dbReference type="SUPFAM" id="SSF158553">
    <property type="entry name" value="TAFH domain-like"/>
    <property type="match status" value="1"/>
</dbReference>
<evidence type="ECO:0000256" key="6">
    <source>
        <dbReference type="SAM" id="Coils"/>
    </source>
</evidence>
<gene>
    <name evidence="10" type="primary">LOC117653920</name>
</gene>
<keyword evidence="5" id="KW-0539">Nucleus</keyword>
<protein>
    <submittedName>
        <fullName evidence="10">Transcription initiation factor TFIID subunit 4 isoform X1</fullName>
    </submittedName>
</protein>
<name>A0A6P9AK57_THRPL</name>
<dbReference type="InParanoid" id="A0A6P9AK57"/>